<dbReference type="AlphaFoldDB" id="A0A388KC23"/>
<dbReference type="Gramene" id="GBG67600">
    <property type="protein sequence ID" value="GBG67600"/>
    <property type="gene ID" value="CBR_g729"/>
</dbReference>
<sequence>MDVNQLPREELEKLAEAHMRNIEGGRKGGLSRIGKSGEEAAKEKGIRFPHLEKPAPPRPKDRGLRLDEEEGSGGDSGEEEGRRSSGGRGRSRHRGKHHEEQQEDRDEKSDMDVDRQGEEGEGEEVGRVKDEKQPISARTRGKTDSRQMTEVAEDWMEAPQAAN</sequence>
<organism evidence="2 3">
    <name type="scientific">Chara braunii</name>
    <name type="common">Braun's stonewort</name>
    <dbReference type="NCBI Taxonomy" id="69332"/>
    <lineage>
        <taxon>Eukaryota</taxon>
        <taxon>Viridiplantae</taxon>
        <taxon>Streptophyta</taxon>
        <taxon>Charophyceae</taxon>
        <taxon>Charales</taxon>
        <taxon>Characeae</taxon>
        <taxon>Chara</taxon>
    </lineage>
</organism>
<dbReference type="EMBL" id="BFEA01000089">
    <property type="protein sequence ID" value="GBG67600.1"/>
    <property type="molecule type" value="Genomic_DNA"/>
</dbReference>
<evidence type="ECO:0000313" key="3">
    <source>
        <dbReference type="Proteomes" id="UP000265515"/>
    </source>
</evidence>
<name>A0A388KC23_CHABU</name>
<evidence type="ECO:0000313" key="2">
    <source>
        <dbReference type="EMBL" id="GBG67600.1"/>
    </source>
</evidence>
<feature type="compositionally biased region" description="Basic and acidic residues" evidence="1">
    <location>
        <begin position="97"/>
        <end position="133"/>
    </location>
</feature>
<protein>
    <submittedName>
        <fullName evidence="2">Uncharacterized protein</fullName>
    </submittedName>
</protein>
<feature type="compositionally biased region" description="Basic and acidic residues" evidence="1">
    <location>
        <begin position="17"/>
        <end position="26"/>
    </location>
</feature>
<dbReference type="Proteomes" id="UP000265515">
    <property type="component" value="Unassembled WGS sequence"/>
</dbReference>
<feature type="region of interest" description="Disordered" evidence="1">
    <location>
        <begin position="17"/>
        <end position="163"/>
    </location>
</feature>
<feature type="compositionally biased region" description="Acidic residues" evidence="1">
    <location>
        <begin position="67"/>
        <end position="78"/>
    </location>
</feature>
<feature type="compositionally biased region" description="Basic and acidic residues" evidence="1">
    <location>
        <begin position="35"/>
        <end position="66"/>
    </location>
</feature>
<comment type="caution">
    <text evidence="2">The sequence shown here is derived from an EMBL/GenBank/DDBJ whole genome shotgun (WGS) entry which is preliminary data.</text>
</comment>
<proteinExistence type="predicted"/>
<gene>
    <name evidence="2" type="ORF">CBR_g729</name>
</gene>
<evidence type="ECO:0000256" key="1">
    <source>
        <dbReference type="SAM" id="MobiDB-lite"/>
    </source>
</evidence>
<accession>A0A388KC23</accession>
<reference evidence="2 3" key="1">
    <citation type="journal article" date="2018" name="Cell">
        <title>The Chara Genome: Secondary Complexity and Implications for Plant Terrestrialization.</title>
        <authorList>
            <person name="Nishiyama T."/>
            <person name="Sakayama H."/>
            <person name="Vries J.D."/>
            <person name="Buschmann H."/>
            <person name="Saint-Marcoux D."/>
            <person name="Ullrich K.K."/>
            <person name="Haas F.B."/>
            <person name="Vanderstraeten L."/>
            <person name="Becker D."/>
            <person name="Lang D."/>
            <person name="Vosolsobe S."/>
            <person name="Rombauts S."/>
            <person name="Wilhelmsson P.K.I."/>
            <person name="Janitza P."/>
            <person name="Kern R."/>
            <person name="Heyl A."/>
            <person name="Rumpler F."/>
            <person name="Villalobos L.I.A.C."/>
            <person name="Clay J.M."/>
            <person name="Skokan R."/>
            <person name="Toyoda A."/>
            <person name="Suzuki Y."/>
            <person name="Kagoshima H."/>
            <person name="Schijlen E."/>
            <person name="Tajeshwar N."/>
            <person name="Catarino B."/>
            <person name="Hetherington A.J."/>
            <person name="Saltykova A."/>
            <person name="Bonnot C."/>
            <person name="Breuninger H."/>
            <person name="Symeonidi A."/>
            <person name="Radhakrishnan G.V."/>
            <person name="Van Nieuwerburgh F."/>
            <person name="Deforce D."/>
            <person name="Chang C."/>
            <person name="Karol K.G."/>
            <person name="Hedrich R."/>
            <person name="Ulvskov P."/>
            <person name="Glockner G."/>
            <person name="Delwiche C.F."/>
            <person name="Petrasek J."/>
            <person name="Van de Peer Y."/>
            <person name="Friml J."/>
            <person name="Beilby M."/>
            <person name="Dolan L."/>
            <person name="Kohara Y."/>
            <person name="Sugano S."/>
            <person name="Fujiyama A."/>
            <person name="Delaux P.-M."/>
            <person name="Quint M."/>
            <person name="TheiBen G."/>
            <person name="Hagemann M."/>
            <person name="Harholt J."/>
            <person name="Dunand C."/>
            <person name="Zachgo S."/>
            <person name="Langdale J."/>
            <person name="Maumus F."/>
            <person name="Straeten D.V.D."/>
            <person name="Gould S.B."/>
            <person name="Rensing S.A."/>
        </authorList>
    </citation>
    <scope>NUCLEOTIDE SEQUENCE [LARGE SCALE GENOMIC DNA]</scope>
    <source>
        <strain evidence="2 3">S276</strain>
    </source>
</reference>
<keyword evidence="3" id="KW-1185">Reference proteome</keyword>